<dbReference type="Pfam" id="PF00194">
    <property type="entry name" value="Carb_anhydrase"/>
    <property type="match status" value="1"/>
</dbReference>
<comment type="similarity">
    <text evidence="1">Belongs to the alpha-carbonic anhydrase family.</text>
</comment>
<dbReference type="InterPro" id="IPR001148">
    <property type="entry name" value="CA_dom"/>
</dbReference>
<dbReference type="PANTHER" id="PTHR18952">
    <property type="entry name" value="CARBONIC ANHYDRASE"/>
    <property type="match status" value="1"/>
</dbReference>
<organism evidence="4 5">
    <name type="scientific">Labeo rohita</name>
    <name type="common">Indian major carp</name>
    <name type="synonym">Cyprinus rohita</name>
    <dbReference type="NCBI Taxonomy" id="84645"/>
    <lineage>
        <taxon>Eukaryota</taxon>
        <taxon>Metazoa</taxon>
        <taxon>Chordata</taxon>
        <taxon>Craniata</taxon>
        <taxon>Vertebrata</taxon>
        <taxon>Euteleostomi</taxon>
        <taxon>Actinopterygii</taxon>
        <taxon>Neopterygii</taxon>
        <taxon>Teleostei</taxon>
        <taxon>Ostariophysi</taxon>
        <taxon>Cypriniformes</taxon>
        <taxon>Cyprinidae</taxon>
        <taxon>Labeoninae</taxon>
        <taxon>Labeonini</taxon>
        <taxon>Labeo</taxon>
    </lineage>
</organism>
<reference evidence="4 5" key="1">
    <citation type="submission" date="2022-01" db="EMBL/GenBank/DDBJ databases">
        <title>A high-quality chromosome-level genome assembly of rohu carp, Labeo rohita.</title>
        <authorList>
            <person name="Arick M.A. II"/>
            <person name="Hsu C.-Y."/>
            <person name="Magbanua Z."/>
            <person name="Pechanova O."/>
            <person name="Grover C."/>
            <person name="Miller E."/>
            <person name="Thrash A."/>
            <person name="Ezzel L."/>
            <person name="Alam S."/>
            <person name="Benzie J."/>
            <person name="Hamilton M."/>
            <person name="Karsi A."/>
            <person name="Lawrence M.L."/>
            <person name="Peterson D.G."/>
        </authorList>
    </citation>
    <scope>NUCLEOTIDE SEQUENCE [LARGE SCALE GENOMIC DNA]</scope>
    <source>
        <strain evidence="5">BAU-BD-2019</strain>
        <tissue evidence="4">Blood</tissue>
    </source>
</reference>
<gene>
    <name evidence="4" type="ORF">H4Q32_001342</name>
</gene>
<feature type="domain" description="Alpha-carbonic anhydrase" evidence="3">
    <location>
        <begin position="2"/>
        <end position="207"/>
    </location>
</feature>
<accession>A0ABQ8MHY4</accession>
<feature type="region of interest" description="Disordered" evidence="2">
    <location>
        <begin position="181"/>
        <end position="208"/>
    </location>
</feature>
<evidence type="ECO:0000259" key="3">
    <source>
        <dbReference type="PROSITE" id="PS51144"/>
    </source>
</evidence>
<evidence type="ECO:0000256" key="2">
    <source>
        <dbReference type="SAM" id="MobiDB-lite"/>
    </source>
</evidence>
<protein>
    <submittedName>
        <fullName evidence="4">Carbonic anhydrase 7</fullName>
    </submittedName>
</protein>
<evidence type="ECO:0000256" key="1">
    <source>
        <dbReference type="ARBA" id="ARBA00010718"/>
    </source>
</evidence>
<dbReference type="SUPFAM" id="SSF51069">
    <property type="entry name" value="Carbonic anhydrase"/>
    <property type="match status" value="1"/>
</dbReference>
<dbReference type="InterPro" id="IPR023561">
    <property type="entry name" value="Carbonic_anhydrase_a-class"/>
</dbReference>
<feature type="compositionally biased region" description="Basic residues" evidence="2">
    <location>
        <begin position="199"/>
        <end position="208"/>
    </location>
</feature>
<proteinExistence type="inferred from homology"/>
<comment type="caution">
    <text evidence="4">The sequence shown here is derived from an EMBL/GenBank/DDBJ whole genome shotgun (WGS) entry which is preliminary data.</text>
</comment>
<evidence type="ECO:0000313" key="5">
    <source>
        <dbReference type="Proteomes" id="UP000830375"/>
    </source>
</evidence>
<dbReference type="EMBL" id="JACTAM010000007">
    <property type="protein sequence ID" value="KAI2662479.1"/>
    <property type="molecule type" value="Genomic_DNA"/>
</dbReference>
<evidence type="ECO:0000313" key="4">
    <source>
        <dbReference type="EMBL" id="KAI2662479.1"/>
    </source>
</evidence>
<dbReference type="Proteomes" id="UP000830375">
    <property type="component" value="Unassembled WGS sequence"/>
</dbReference>
<keyword evidence="5" id="KW-1185">Reference proteome</keyword>
<name>A0ABQ8MHY4_LABRO</name>
<dbReference type="InterPro" id="IPR036398">
    <property type="entry name" value="CA_dom_sf"/>
</dbReference>
<dbReference type="PANTHER" id="PTHR18952:SF124">
    <property type="entry name" value="CARBONIC ANHYDRASE 7"/>
    <property type="match status" value="1"/>
</dbReference>
<dbReference type="PROSITE" id="PS51144">
    <property type="entry name" value="ALPHA_CA_2"/>
    <property type="match status" value="1"/>
</dbReference>
<dbReference type="SMART" id="SM01057">
    <property type="entry name" value="Carb_anhydrase"/>
    <property type="match status" value="1"/>
</dbReference>
<dbReference type="Gene3D" id="3.10.200.10">
    <property type="entry name" value="Alpha carbonic anhydrase"/>
    <property type="match status" value="2"/>
</dbReference>
<sequence length="208" mass="23624">MSGWLLNIFLGPLEWYKDYPIADGNRQSPIDIVPAEAVFDARLSPISLSYNNCTSVNISNNGHSVVVEFIDSDDRSVIRGGPLENMYRLKQFHFHWGCKGCSGSEHTVGGKTYASEGNAVDFKGFNPKCLLPNSLEYWTYPGSLTTPPLHESVTWIVLKEPIYVSEKQMGKFRTLLFNGEEEDERKRMENNYRPPQPLKGRKVRASFK</sequence>